<proteinExistence type="predicted"/>
<dbReference type="PROSITE" id="PS50977">
    <property type="entry name" value="HTH_TETR_2"/>
    <property type="match status" value="1"/>
</dbReference>
<keyword evidence="5" id="KW-1185">Reference proteome</keyword>
<protein>
    <submittedName>
        <fullName evidence="4">Transcriptional regulator, TetR family</fullName>
    </submittedName>
</protein>
<evidence type="ECO:0000313" key="4">
    <source>
        <dbReference type="EMBL" id="SFP81166.1"/>
    </source>
</evidence>
<dbReference type="Gene3D" id="1.10.357.10">
    <property type="entry name" value="Tetracycline Repressor, domain 2"/>
    <property type="match status" value="1"/>
</dbReference>
<dbReference type="SUPFAM" id="SSF48498">
    <property type="entry name" value="Tetracyclin repressor-like, C-terminal domain"/>
    <property type="match status" value="1"/>
</dbReference>
<evidence type="ECO:0000256" key="1">
    <source>
        <dbReference type="ARBA" id="ARBA00023125"/>
    </source>
</evidence>
<feature type="DNA-binding region" description="H-T-H motif" evidence="2">
    <location>
        <begin position="34"/>
        <end position="53"/>
    </location>
</feature>
<accession>A0A1I5TFJ4</accession>
<dbReference type="Proteomes" id="UP000243084">
    <property type="component" value="Unassembled WGS sequence"/>
</dbReference>
<dbReference type="GO" id="GO:0003700">
    <property type="term" value="F:DNA-binding transcription factor activity"/>
    <property type="evidence" value="ECO:0007669"/>
    <property type="project" value="TreeGrafter"/>
</dbReference>
<dbReference type="InterPro" id="IPR050109">
    <property type="entry name" value="HTH-type_TetR-like_transc_reg"/>
</dbReference>
<dbReference type="PANTHER" id="PTHR30055">
    <property type="entry name" value="HTH-TYPE TRANSCRIPTIONAL REGULATOR RUTR"/>
    <property type="match status" value="1"/>
</dbReference>
<dbReference type="PRINTS" id="PR00455">
    <property type="entry name" value="HTHTETR"/>
</dbReference>
<sequence>MSAKAGRPTDQQKDRDILHAARELVFTEGPQALTMDKVASLAGISKVTLYARYANRYELLQAVVCSEAFTIHQTLGRLPASREELLADLGALLEAITAFIGSDHHQRLMQALGSIPQNTQDLTEVYRNGPANTHRVLADYLQAAAQGGLIRCPEPAASAEMLMGMVMGLDLLRGLYRVPHERRSEDERRQHARRVMAAFMAIHG</sequence>
<dbReference type="OrthoDB" id="8535430at2"/>
<organism evidence="4 5">
    <name type="scientific">Geopseudomonas sagittaria</name>
    <dbReference type="NCBI Taxonomy" id="1135990"/>
    <lineage>
        <taxon>Bacteria</taxon>
        <taxon>Pseudomonadati</taxon>
        <taxon>Pseudomonadota</taxon>
        <taxon>Gammaproteobacteria</taxon>
        <taxon>Pseudomonadales</taxon>
        <taxon>Pseudomonadaceae</taxon>
        <taxon>Geopseudomonas</taxon>
    </lineage>
</organism>
<dbReference type="RefSeq" id="WP_092430480.1">
    <property type="nucleotide sequence ID" value="NZ_FOXM01000006.1"/>
</dbReference>
<dbReference type="EMBL" id="FOXM01000006">
    <property type="protein sequence ID" value="SFP81166.1"/>
    <property type="molecule type" value="Genomic_DNA"/>
</dbReference>
<reference evidence="5" key="1">
    <citation type="submission" date="2016-10" db="EMBL/GenBank/DDBJ databases">
        <authorList>
            <person name="Varghese N."/>
            <person name="Submissions S."/>
        </authorList>
    </citation>
    <scope>NUCLEOTIDE SEQUENCE [LARGE SCALE GENOMIC DNA]</scope>
    <source>
        <strain evidence="5">JCM 18195</strain>
    </source>
</reference>
<dbReference type="InterPro" id="IPR009057">
    <property type="entry name" value="Homeodomain-like_sf"/>
</dbReference>
<dbReference type="InterPro" id="IPR036271">
    <property type="entry name" value="Tet_transcr_reg_TetR-rel_C_sf"/>
</dbReference>
<dbReference type="AlphaFoldDB" id="A0A1I5TFJ4"/>
<dbReference type="InterPro" id="IPR039536">
    <property type="entry name" value="TetR_C_Proteobacteria"/>
</dbReference>
<keyword evidence="1 2" id="KW-0238">DNA-binding</keyword>
<evidence type="ECO:0000259" key="3">
    <source>
        <dbReference type="PROSITE" id="PS50977"/>
    </source>
</evidence>
<evidence type="ECO:0000313" key="5">
    <source>
        <dbReference type="Proteomes" id="UP000243084"/>
    </source>
</evidence>
<evidence type="ECO:0000256" key="2">
    <source>
        <dbReference type="PROSITE-ProRule" id="PRU00335"/>
    </source>
</evidence>
<dbReference type="InterPro" id="IPR001647">
    <property type="entry name" value="HTH_TetR"/>
</dbReference>
<name>A0A1I5TFJ4_9GAMM</name>
<feature type="domain" description="HTH tetR-type" evidence="3">
    <location>
        <begin position="11"/>
        <end position="71"/>
    </location>
</feature>
<dbReference type="Pfam" id="PF14246">
    <property type="entry name" value="TetR_C_7"/>
    <property type="match status" value="1"/>
</dbReference>
<gene>
    <name evidence="4" type="ORF">SAMN05216229_10653</name>
</gene>
<dbReference type="PANTHER" id="PTHR30055:SF146">
    <property type="entry name" value="HTH-TYPE TRANSCRIPTIONAL DUAL REGULATOR CECR"/>
    <property type="match status" value="1"/>
</dbReference>
<dbReference type="Pfam" id="PF00440">
    <property type="entry name" value="TetR_N"/>
    <property type="match status" value="1"/>
</dbReference>
<dbReference type="GO" id="GO:0000976">
    <property type="term" value="F:transcription cis-regulatory region binding"/>
    <property type="evidence" value="ECO:0007669"/>
    <property type="project" value="TreeGrafter"/>
</dbReference>
<dbReference type="SUPFAM" id="SSF46689">
    <property type="entry name" value="Homeodomain-like"/>
    <property type="match status" value="1"/>
</dbReference>